<keyword evidence="4" id="KW-1185">Reference proteome</keyword>
<dbReference type="Gene3D" id="1.10.10.60">
    <property type="entry name" value="Homeodomain-like"/>
    <property type="match status" value="1"/>
</dbReference>
<protein>
    <submittedName>
        <fullName evidence="3">Helix-turn-helix domain-containing protein</fullName>
    </submittedName>
</protein>
<evidence type="ECO:0000259" key="2">
    <source>
        <dbReference type="PROSITE" id="PS01124"/>
    </source>
</evidence>
<evidence type="ECO:0000313" key="3">
    <source>
        <dbReference type="EMBL" id="MFD2731123.1"/>
    </source>
</evidence>
<sequence length="383" mass="44949">MFLNVLSLLVGFLCLFVVLVMLFNTQSNLKKNGYFLVILLVVGLQRFLYAIEILGFTNMVYCPLKIKPILAFYIIPIYYLFFIRLIYDKGNLKKELLHFIFPTLLILLNFVINDFRVNRFVYLAYSVGYFAVILYAIKQFLFRKKQSIMDRISYKVKRTWLFLMVTLVFLLVIYSNCFSFKDLSTQMNLDTFYRYSSLIWFIILLYMFKNPVIIFGEHSLLKNIQLNEPQDFEIWNHKSLKAIEDKDMIVYNTIINKIDFVVMEIKSLQKSTPLISKTTLNAETLAKELKIPKRHLDFIFKYYCNYTINDYSNLIKINYALSLISNGYLDKYTVDSLGKQCLFNSRFTFSKNFKKFVGVSVSNFSGKGSNAVGSVKDYTPINS</sequence>
<feature type="domain" description="HTH araC/xylS-type" evidence="2">
    <location>
        <begin position="275"/>
        <end position="367"/>
    </location>
</feature>
<feature type="transmembrane region" description="Helical" evidence="1">
    <location>
        <begin position="6"/>
        <end position="23"/>
    </location>
</feature>
<feature type="transmembrane region" description="Helical" evidence="1">
    <location>
        <begin position="195"/>
        <end position="216"/>
    </location>
</feature>
<feature type="transmembrane region" description="Helical" evidence="1">
    <location>
        <begin position="96"/>
        <end position="113"/>
    </location>
</feature>
<keyword evidence="1" id="KW-0812">Transmembrane</keyword>
<evidence type="ECO:0000256" key="1">
    <source>
        <dbReference type="SAM" id="Phobius"/>
    </source>
</evidence>
<feature type="transmembrane region" description="Helical" evidence="1">
    <location>
        <begin position="69"/>
        <end position="87"/>
    </location>
</feature>
<keyword evidence="1" id="KW-0472">Membrane</keyword>
<gene>
    <name evidence="3" type="ORF">ACFSSE_05345</name>
</gene>
<feature type="transmembrane region" description="Helical" evidence="1">
    <location>
        <begin position="119"/>
        <end position="137"/>
    </location>
</feature>
<proteinExistence type="predicted"/>
<dbReference type="EMBL" id="JBHULV010000015">
    <property type="protein sequence ID" value="MFD2731123.1"/>
    <property type="molecule type" value="Genomic_DNA"/>
</dbReference>
<dbReference type="SMART" id="SM00342">
    <property type="entry name" value="HTH_ARAC"/>
    <property type="match status" value="1"/>
</dbReference>
<dbReference type="RefSeq" id="WP_379047399.1">
    <property type="nucleotide sequence ID" value="NZ_JBHSKW010000066.1"/>
</dbReference>
<comment type="caution">
    <text evidence="3">The sequence shown here is derived from an EMBL/GenBank/DDBJ whole genome shotgun (WGS) entry which is preliminary data.</text>
</comment>
<reference evidence="4" key="1">
    <citation type="journal article" date="2019" name="Int. J. Syst. Evol. Microbiol.">
        <title>The Global Catalogue of Microorganisms (GCM) 10K type strain sequencing project: providing services to taxonomists for standard genome sequencing and annotation.</title>
        <authorList>
            <consortium name="The Broad Institute Genomics Platform"/>
            <consortium name="The Broad Institute Genome Sequencing Center for Infectious Disease"/>
            <person name="Wu L."/>
            <person name="Ma J."/>
        </authorList>
    </citation>
    <scope>NUCLEOTIDE SEQUENCE [LARGE SCALE GENOMIC DNA]</scope>
    <source>
        <strain evidence="4">KCTC 42456</strain>
    </source>
</reference>
<keyword evidence="1" id="KW-1133">Transmembrane helix</keyword>
<dbReference type="Proteomes" id="UP001597546">
    <property type="component" value="Unassembled WGS sequence"/>
</dbReference>
<feature type="transmembrane region" description="Helical" evidence="1">
    <location>
        <begin position="35"/>
        <end position="57"/>
    </location>
</feature>
<accession>A0ABW5TQU7</accession>
<dbReference type="PROSITE" id="PS01124">
    <property type="entry name" value="HTH_ARAC_FAMILY_2"/>
    <property type="match status" value="1"/>
</dbReference>
<evidence type="ECO:0000313" key="4">
    <source>
        <dbReference type="Proteomes" id="UP001597546"/>
    </source>
</evidence>
<organism evidence="3 4">
    <name type="scientific">Pedobacter alpinus</name>
    <dbReference type="NCBI Taxonomy" id="1590643"/>
    <lineage>
        <taxon>Bacteria</taxon>
        <taxon>Pseudomonadati</taxon>
        <taxon>Bacteroidota</taxon>
        <taxon>Sphingobacteriia</taxon>
        <taxon>Sphingobacteriales</taxon>
        <taxon>Sphingobacteriaceae</taxon>
        <taxon>Pedobacter</taxon>
    </lineage>
</organism>
<dbReference type="InterPro" id="IPR018060">
    <property type="entry name" value="HTH_AraC"/>
</dbReference>
<name>A0ABW5TQU7_9SPHI</name>
<feature type="transmembrane region" description="Helical" evidence="1">
    <location>
        <begin position="158"/>
        <end position="175"/>
    </location>
</feature>